<sequence>MDVRARNNVVETGKRAGPVVVPAHGFGCDQNLWRLVVPVLARDHRGGAVRSHRRRACRGRGVGPGSLRHARRLAVTGHCPQLSTPEVTAEAILSFTADLR</sequence>
<dbReference type="EMBL" id="JAMTCO010000013">
    <property type="protein sequence ID" value="MCP2272661.1"/>
    <property type="molecule type" value="Genomic_DNA"/>
</dbReference>
<evidence type="ECO:0008006" key="3">
    <source>
        <dbReference type="Google" id="ProtNLM"/>
    </source>
</evidence>
<name>A0ABT1IJF3_9PSEU</name>
<reference evidence="1 2" key="1">
    <citation type="submission" date="2022-06" db="EMBL/GenBank/DDBJ databases">
        <title>Genomic Encyclopedia of Archaeal and Bacterial Type Strains, Phase II (KMG-II): from individual species to whole genera.</title>
        <authorList>
            <person name="Goeker M."/>
        </authorList>
    </citation>
    <scope>NUCLEOTIDE SEQUENCE [LARGE SCALE GENOMIC DNA]</scope>
    <source>
        <strain evidence="1 2">DSM 44255</strain>
    </source>
</reference>
<dbReference type="Proteomes" id="UP001205185">
    <property type="component" value="Unassembled WGS sequence"/>
</dbReference>
<comment type="caution">
    <text evidence="1">The sequence shown here is derived from an EMBL/GenBank/DDBJ whole genome shotgun (WGS) entry which is preliminary data.</text>
</comment>
<evidence type="ECO:0000313" key="2">
    <source>
        <dbReference type="Proteomes" id="UP001205185"/>
    </source>
</evidence>
<keyword evidence="2" id="KW-1185">Reference proteome</keyword>
<dbReference type="Gene3D" id="3.40.50.1820">
    <property type="entry name" value="alpha/beta hydrolase"/>
    <property type="match status" value="1"/>
</dbReference>
<protein>
    <recommendedName>
        <fullName evidence="3">Alpha/beta hydrolase family protein</fullName>
    </recommendedName>
</protein>
<dbReference type="SUPFAM" id="SSF53474">
    <property type="entry name" value="alpha/beta-Hydrolases"/>
    <property type="match status" value="1"/>
</dbReference>
<dbReference type="InterPro" id="IPR029058">
    <property type="entry name" value="AB_hydrolase_fold"/>
</dbReference>
<accession>A0ABT1IJF3</accession>
<proteinExistence type="predicted"/>
<gene>
    <name evidence="1" type="ORF">LV75_005187</name>
</gene>
<evidence type="ECO:0000313" key="1">
    <source>
        <dbReference type="EMBL" id="MCP2272661.1"/>
    </source>
</evidence>
<organism evidence="1 2">
    <name type="scientific">Actinokineospora diospyrosa</name>
    <dbReference type="NCBI Taxonomy" id="103728"/>
    <lineage>
        <taxon>Bacteria</taxon>
        <taxon>Bacillati</taxon>
        <taxon>Actinomycetota</taxon>
        <taxon>Actinomycetes</taxon>
        <taxon>Pseudonocardiales</taxon>
        <taxon>Pseudonocardiaceae</taxon>
        <taxon>Actinokineospora</taxon>
    </lineage>
</organism>